<evidence type="ECO:0000313" key="1">
    <source>
        <dbReference type="EMBL" id="TRM61614.1"/>
    </source>
</evidence>
<proteinExistence type="predicted"/>
<evidence type="ECO:0008006" key="3">
    <source>
        <dbReference type="Google" id="ProtNLM"/>
    </source>
</evidence>
<dbReference type="AlphaFoldDB" id="A0A550C9Z2"/>
<dbReference type="OrthoDB" id="3025521at2759"/>
<keyword evidence="2" id="KW-1185">Reference proteome</keyword>
<dbReference type="InterPro" id="IPR032675">
    <property type="entry name" value="LRR_dom_sf"/>
</dbReference>
<reference evidence="1 2" key="1">
    <citation type="journal article" date="2019" name="New Phytol.">
        <title>Comparative genomics reveals unique wood-decay strategies and fruiting body development in the Schizophyllaceae.</title>
        <authorList>
            <person name="Almasi E."/>
            <person name="Sahu N."/>
            <person name="Krizsan K."/>
            <person name="Balint B."/>
            <person name="Kovacs G.M."/>
            <person name="Kiss B."/>
            <person name="Cseklye J."/>
            <person name="Drula E."/>
            <person name="Henrissat B."/>
            <person name="Nagy I."/>
            <person name="Chovatia M."/>
            <person name="Adam C."/>
            <person name="LaButti K."/>
            <person name="Lipzen A."/>
            <person name="Riley R."/>
            <person name="Grigoriev I.V."/>
            <person name="Nagy L.G."/>
        </authorList>
    </citation>
    <scope>NUCLEOTIDE SEQUENCE [LARGE SCALE GENOMIC DNA]</scope>
    <source>
        <strain evidence="1 2">NL-1724</strain>
    </source>
</reference>
<gene>
    <name evidence="1" type="ORF">BD626DRAFT_501628</name>
</gene>
<evidence type="ECO:0000313" key="2">
    <source>
        <dbReference type="Proteomes" id="UP000320762"/>
    </source>
</evidence>
<accession>A0A550C9Z2</accession>
<dbReference type="Gene3D" id="3.80.10.10">
    <property type="entry name" value="Ribonuclease Inhibitor"/>
    <property type="match status" value="1"/>
</dbReference>
<protein>
    <recommendedName>
        <fullName evidence="3">F-box domain-containing protein</fullName>
    </recommendedName>
</protein>
<dbReference type="EMBL" id="VDMD01000016">
    <property type="protein sequence ID" value="TRM61614.1"/>
    <property type="molecule type" value="Genomic_DNA"/>
</dbReference>
<sequence>MKTRQSAFRLFDLPHELIALALTFAAQDDPDIPWILSETCKTLRDIVLSSPRRAFTEPCESRARDTSTTPLWLARGGCTPVDLSVDLSDFPTRLNRVDSLREDIREHSSRLTTIRFSGWLGAELIAVALEAIAAGESPSRIDIHFAAWVFLRDEAIGDTLLELRNMLNTYANVVRSVHLTGLIPPPGVACAALESLTLPYGMLDMALVRVLPFCPRLKQLRGQVFAPPYGPLDPRSIFPVVMVTWEYPNWLFSGNIPIRPVVLPALEYLEVHVEPWTGLSYDELRTPALQTLILEDCQQEADLTQDTAYRFGLHLVEFIQHTPLLHTLSLCDTQITEQAMYNVLRAVPALTELRLGDMLVTGDALDTMSDDENLVPNLASLEVYTCDYIAGSSLIRFARMRSASTIARTLKMIEVRNCKHVTKADMRRISTFVA</sequence>
<dbReference type="GO" id="GO:0019005">
    <property type="term" value="C:SCF ubiquitin ligase complex"/>
    <property type="evidence" value="ECO:0007669"/>
    <property type="project" value="TreeGrafter"/>
</dbReference>
<comment type="caution">
    <text evidence="1">The sequence shown here is derived from an EMBL/GenBank/DDBJ whole genome shotgun (WGS) entry which is preliminary data.</text>
</comment>
<organism evidence="1 2">
    <name type="scientific">Schizophyllum amplum</name>
    <dbReference type="NCBI Taxonomy" id="97359"/>
    <lineage>
        <taxon>Eukaryota</taxon>
        <taxon>Fungi</taxon>
        <taxon>Dikarya</taxon>
        <taxon>Basidiomycota</taxon>
        <taxon>Agaricomycotina</taxon>
        <taxon>Agaricomycetes</taxon>
        <taxon>Agaricomycetidae</taxon>
        <taxon>Agaricales</taxon>
        <taxon>Schizophyllaceae</taxon>
        <taxon>Schizophyllum</taxon>
    </lineage>
</organism>
<dbReference type="SUPFAM" id="SSF52047">
    <property type="entry name" value="RNI-like"/>
    <property type="match status" value="1"/>
</dbReference>
<dbReference type="PANTHER" id="PTHR13318">
    <property type="entry name" value="PARTNER OF PAIRED, ISOFORM B-RELATED"/>
    <property type="match status" value="1"/>
</dbReference>
<name>A0A550C9Z2_9AGAR</name>
<dbReference type="Proteomes" id="UP000320762">
    <property type="component" value="Unassembled WGS sequence"/>
</dbReference>
<dbReference type="GO" id="GO:0031146">
    <property type="term" value="P:SCF-dependent proteasomal ubiquitin-dependent protein catabolic process"/>
    <property type="evidence" value="ECO:0007669"/>
    <property type="project" value="TreeGrafter"/>
</dbReference>